<dbReference type="EMBL" id="UINC01010443">
    <property type="protein sequence ID" value="SVA46452.1"/>
    <property type="molecule type" value="Genomic_DNA"/>
</dbReference>
<organism evidence="4">
    <name type="scientific">marine metagenome</name>
    <dbReference type="NCBI Taxonomy" id="408172"/>
    <lineage>
        <taxon>unclassified sequences</taxon>
        <taxon>metagenomes</taxon>
        <taxon>ecological metagenomes</taxon>
    </lineage>
</organism>
<keyword evidence="1" id="KW-0677">Repeat</keyword>
<feature type="region of interest" description="Disordered" evidence="2">
    <location>
        <begin position="84"/>
        <end position="155"/>
    </location>
</feature>
<feature type="compositionally biased region" description="Low complexity" evidence="2">
    <location>
        <begin position="112"/>
        <end position="131"/>
    </location>
</feature>
<evidence type="ECO:0000256" key="1">
    <source>
        <dbReference type="ARBA" id="ARBA00022737"/>
    </source>
</evidence>
<dbReference type="Pfam" id="PF02012">
    <property type="entry name" value="BNR"/>
    <property type="match status" value="1"/>
</dbReference>
<dbReference type="InterPro" id="IPR015943">
    <property type="entry name" value="WD40/YVTN_repeat-like_dom_sf"/>
</dbReference>
<feature type="region of interest" description="Disordered" evidence="2">
    <location>
        <begin position="32"/>
        <end position="52"/>
    </location>
</feature>
<feature type="compositionally biased region" description="Low complexity" evidence="2">
    <location>
        <begin position="84"/>
        <end position="98"/>
    </location>
</feature>
<reference evidence="4" key="1">
    <citation type="submission" date="2018-05" db="EMBL/GenBank/DDBJ databases">
        <authorList>
            <person name="Lanie J.A."/>
            <person name="Ng W.-L."/>
            <person name="Kazmierczak K.M."/>
            <person name="Andrzejewski T.M."/>
            <person name="Davidsen T.M."/>
            <person name="Wayne K.J."/>
            <person name="Tettelin H."/>
            <person name="Glass J.I."/>
            <person name="Rusch D."/>
            <person name="Podicherti R."/>
            <person name="Tsui H.-C.T."/>
            <person name="Winkler M.E."/>
        </authorList>
    </citation>
    <scope>NUCLEOTIDE SEQUENCE</scope>
</reference>
<dbReference type="InterPro" id="IPR002860">
    <property type="entry name" value="BNR_rpt"/>
</dbReference>
<dbReference type="AlphaFoldDB" id="A0A381W1W0"/>
<protein>
    <recommendedName>
        <fullName evidence="3">Sortilin N-terminal domain-containing protein</fullName>
    </recommendedName>
</protein>
<evidence type="ECO:0000313" key="4">
    <source>
        <dbReference type="EMBL" id="SVA46452.1"/>
    </source>
</evidence>
<dbReference type="InterPro" id="IPR031778">
    <property type="entry name" value="Sortilin_N"/>
</dbReference>
<dbReference type="SUPFAM" id="SSF110296">
    <property type="entry name" value="Oligoxyloglucan reducing end-specific cellobiohydrolase"/>
    <property type="match status" value="3"/>
</dbReference>
<proteinExistence type="predicted"/>
<evidence type="ECO:0000259" key="3">
    <source>
        <dbReference type="Pfam" id="PF15902"/>
    </source>
</evidence>
<dbReference type="InterPro" id="IPR052025">
    <property type="entry name" value="Xyloglucanase_GH74"/>
</dbReference>
<dbReference type="CDD" id="cd15482">
    <property type="entry name" value="Sialidase_non-viral"/>
    <property type="match status" value="2"/>
</dbReference>
<dbReference type="Pfam" id="PF15902">
    <property type="entry name" value="Sortilin-Vps10"/>
    <property type="match status" value="1"/>
</dbReference>
<feature type="region of interest" description="Disordered" evidence="2">
    <location>
        <begin position="234"/>
        <end position="271"/>
    </location>
</feature>
<feature type="compositionally biased region" description="Low complexity" evidence="2">
    <location>
        <begin position="248"/>
        <end position="265"/>
    </location>
</feature>
<name>A0A381W1W0_9ZZZZ</name>
<feature type="compositionally biased region" description="Low complexity" evidence="2">
    <location>
        <begin position="32"/>
        <end position="48"/>
    </location>
</feature>
<evidence type="ECO:0000256" key="2">
    <source>
        <dbReference type="SAM" id="MobiDB-lite"/>
    </source>
</evidence>
<gene>
    <name evidence="4" type="ORF">METZ01_LOCUS99306</name>
</gene>
<sequence length="1109" mass="117195">MIRLVRALGTIALFFLLAGACGGGDGPVAVPSAPTTTPVTESPTTAVAGSTTEGTIEASTATTVDAAMPTSTSTGAITAIAEPTTTTAPPEPTVTMAPSTTTSETSADLESTAPTTTTTNVASTTTNVASAELESDPVEEPKPLESEPVAEPKPPDFDLLSAFQCVSAVLGPATWHEWRRRDPTTEEMARTADCPPATHDLRCVDRTVGFERSDQLWIGWSEPTDAELDALEPCLPAGTTSSRTSDLESAAGESAGQASAAAEASDSTPTEISGVLRSVDAPDAAHRTASESGCSSFAGGECAELAWESVAPLRNGGVSALAVSPTNPGVVYAGFDSNDMSLWRSDDAGATWNQVHNSAHTSAIAVSPVDSSTVLYSVIEGWIYHSDSGGTSPDLVLDRRDTGDYRFADVTYAPSDPNVAYTSATGTREGGEQRGLSAVVLSSGDGGRTWQVVGTCDGCGVIQGIAIDSADPRVLVAATDMGIRTSADGGATWSTDHLPRLGSWDNKVLDVAFQPDSSTYLLAATQDHGVYRSTDGGQTWTASNDGLTNSSTHEIHFAPSDGNVAYVTSHVGVFRSDDGGRSWVERSGGLSYRYVHAIAVDSHNPDVAYVGTASELNQLHAEHIQEGLHRGEGLYKTTDGGRTWTLSDSGIEESRLVMMTPHPVRPYEMYTGASAGRSGYVTTDAGDSWVVSSTRASHYPMVSAYTTTFPSVQYLSSLSSRVELIRSADGGHTWTSLSDALGRGVSTRSRANGQYDESRFFHAHTHGVAVAPSDPDVVYAGTISHPSQFEQYTLSGAHIFRSTDGGDTFAEVDDGFPTQTDTSINAIVIHPTDANTVYVMTSSYESIEGIGIYRSTDGGNTWTAINDGLDLETNDLQIDPSDPRILYAATAAGVYKSTDGGDTWQLRSNGMLDDLPGFPTRREREVIDLAIDPTNPLVLYATGFKGVYRTKDGGENWYVVNGNLPLESWRDHGAFGHDRNIEVDATGQVVYVLVGTRKPDSYDPVRLYRAVLGTPAPRTWHFDVDGKVVTIDSTSNLSGLVMDLDDDEVRFVAAGPDGTESRTTVTVPSEYLSSPTSVTVDGVTVPAQIDGGSVTFSFNHDGESDVVVR</sequence>
<dbReference type="PANTHER" id="PTHR43739">
    <property type="entry name" value="XYLOGLUCANASE (EUROFUNG)"/>
    <property type="match status" value="1"/>
</dbReference>
<dbReference type="GO" id="GO:0010411">
    <property type="term" value="P:xyloglucan metabolic process"/>
    <property type="evidence" value="ECO:0007669"/>
    <property type="project" value="TreeGrafter"/>
</dbReference>
<accession>A0A381W1W0</accession>
<feature type="compositionally biased region" description="Polar residues" evidence="2">
    <location>
        <begin position="99"/>
        <end position="109"/>
    </location>
</feature>
<feature type="domain" description="Sortilin N-terminal" evidence="3">
    <location>
        <begin position="798"/>
        <end position="906"/>
    </location>
</feature>
<dbReference type="PROSITE" id="PS51257">
    <property type="entry name" value="PROKAR_LIPOPROTEIN"/>
    <property type="match status" value="1"/>
</dbReference>
<dbReference type="Gene3D" id="2.130.10.10">
    <property type="entry name" value="YVTN repeat-like/Quinoprotein amine dehydrogenase"/>
    <property type="match status" value="4"/>
</dbReference>
<dbReference type="PANTHER" id="PTHR43739:SF5">
    <property type="entry name" value="EXO-ALPHA-SIALIDASE"/>
    <property type="match status" value="1"/>
</dbReference>